<gene>
    <name evidence="1" type="ORF">J2W56_000759</name>
</gene>
<protein>
    <submittedName>
        <fullName evidence="1">Uncharacterized protein</fullName>
    </submittedName>
</protein>
<keyword evidence="2" id="KW-1185">Reference proteome</keyword>
<comment type="caution">
    <text evidence="1">The sequence shown here is derived from an EMBL/GenBank/DDBJ whole genome shotgun (WGS) entry which is preliminary data.</text>
</comment>
<evidence type="ECO:0000313" key="2">
    <source>
        <dbReference type="Proteomes" id="UP001251217"/>
    </source>
</evidence>
<organism evidence="1 2">
    <name type="scientific">Nocardia kruczakiae</name>
    <dbReference type="NCBI Taxonomy" id="261477"/>
    <lineage>
        <taxon>Bacteria</taxon>
        <taxon>Bacillati</taxon>
        <taxon>Actinomycetota</taxon>
        <taxon>Actinomycetes</taxon>
        <taxon>Mycobacteriales</taxon>
        <taxon>Nocardiaceae</taxon>
        <taxon>Nocardia</taxon>
    </lineage>
</organism>
<name>A0ABU1X924_9NOCA</name>
<accession>A0ABU1X924</accession>
<evidence type="ECO:0000313" key="1">
    <source>
        <dbReference type="EMBL" id="MDR7167041.1"/>
    </source>
</evidence>
<dbReference type="Proteomes" id="UP001251217">
    <property type="component" value="Unassembled WGS sequence"/>
</dbReference>
<proteinExistence type="predicted"/>
<dbReference type="EMBL" id="JAVDWW010000001">
    <property type="protein sequence ID" value="MDR7167041.1"/>
    <property type="molecule type" value="Genomic_DNA"/>
</dbReference>
<sequence>MLFAGPVVIGVIVGLGFAGTGICWSHLRDTVATVVADR</sequence>
<reference evidence="1 2" key="1">
    <citation type="submission" date="2023-07" db="EMBL/GenBank/DDBJ databases">
        <title>Sorghum-associated microbial communities from plants grown in Nebraska, USA.</title>
        <authorList>
            <person name="Schachtman D."/>
        </authorList>
    </citation>
    <scope>NUCLEOTIDE SEQUENCE [LARGE SCALE GENOMIC DNA]</scope>
    <source>
        <strain evidence="1 2">4272</strain>
    </source>
</reference>